<dbReference type="EMBL" id="JBHULH010000012">
    <property type="protein sequence ID" value="MFD2568881.1"/>
    <property type="molecule type" value="Genomic_DNA"/>
</dbReference>
<evidence type="ECO:0000256" key="1">
    <source>
        <dbReference type="SAM" id="SignalP"/>
    </source>
</evidence>
<sequence>MKSITTKFFLLALFVSSLAFSQSRVKERDVIGTWKFHIDLNKEIDEVDEEEGSFGRALAKGILKTVDELIKDAEITFEFKKNHILVIKQKSLDEDETIKAEACTWSIDKKGRLVTTSKRGDRLKLNDNNGWMLKRGKLVSVDDNRKVQDNVWLEKVKR</sequence>
<gene>
    <name evidence="2" type="ORF">ACFSRZ_16010</name>
</gene>
<dbReference type="RefSeq" id="WP_379667587.1">
    <property type="nucleotide sequence ID" value="NZ_JBHULH010000012.1"/>
</dbReference>
<comment type="caution">
    <text evidence="2">The sequence shown here is derived from an EMBL/GenBank/DDBJ whole genome shotgun (WGS) entry which is preliminary data.</text>
</comment>
<feature type="chain" id="PRO_5046204924" description="Lipocalin-like domain-containing protein" evidence="1">
    <location>
        <begin position="22"/>
        <end position="158"/>
    </location>
</feature>
<evidence type="ECO:0008006" key="4">
    <source>
        <dbReference type="Google" id="ProtNLM"/>
    </source>
</evidence>
<protein>
    <recommendedName>
        <fullName evidence="4">Lipocalin-like domain-containing protein</fullName>
    </recommendedName>
</protein>
<evidence type="ECO:0000313" key="3">
    <source>
        <dbReference type="Proteomes" id="UP001597508"/>
    </source>
</evidence>
<accession>A0ABW5LYK1</accession>
<reference evidence="3" key="1">
    <citation type="journal article" date="2019" name="Int. J. Syst. Evol. Microbiol.">
        <title>The Global Catalogue of Microorganisms (GCM) 10K type strain sequencing project: providing services to taxonomists for standard genome sequencing and annotation.</title>
        <authorList>
            <consortium name="The Broad Institute Genomics Platform"/>
            <consortium name="The Broad Institute Genome Sequencing Center for Infectious Disease"/>
            <person name="Wu L."/>
            <person name="Ma J."/>
        </authorList>
    </citation>
    <scope>NUCLEOTIDE SEQUENCE [LARGE SCALE GENOMIC DNA]</scope>
    <source>
        <strain evidence="3">KCTC 52127</strain>
    </source>
</reference>
<organism evidence="2 3">
    <name type="scientific">Pseudotenacibaculum haliotis</name>
    <dbReference type="NCBI Taxonomy" id="1862138"/>
    <lineage>
        <taxon>Bacteria</taxon>
        <taxon>Pseudomonadati</taxon>
        <taxon>Bacteroidota</taxon>
        <taxon>Flavobacteriia</taxon>
        <taxon>Flavobacteriales</taxon>
        <taxon>Flavobacteriaceae</taxon>
        <taxon>Pseudotenacibaculum</taxon>
    </lineage>
</organism>
<keyword evidence="1" id="KW-0732">Signal</keyword>
<feature type="signal peptide" evidence="1">
    <location>
        <begin position="1"/>
        <end position="21"/>
    </location>
</feature>
<proteinExistence type="predicted"/>
<keyword evidence="3" id="KW-1185">Reference proteome</keyword>
<evidence type="ECO:0000313" key="2">
    <source>
        <dbReference type="EMBL" id="MFD2568881.1"/>
    </source>
</evidence>
<name>A0ABW5LYK1_9FLAO</name>
<dbReference type="Proteomes" id="UP001597508">
    <property type="component" value="Unassembled WGS sequence"/>
</dbReference>